<evidence type="ECO:0000313" key="2">
    <source>
        <dbReference type="EMBL" id="GAA4650682.1"/>
    </source>
</evidence>
<dbReference type="InterPro" id="IPR011856">
    <property type="entry name" value="tRNA_endonuc-like_dom_sf"/>
</dbReference>
<accession>A0ABP8V467</accession>
<evidence type="ECO:0000259" key="1">
    <source>
        <dbReference type="Pfam" id="PF04471"/>
    </source>
</evidence>
<name>A0ABP8V467_9GAMM</name>
<sequence>MGVQELPESVFKLCQNTHGWNELGDLRNYTTTDAIRQAYIKQWGNAKPSRTSNAVAIIRKFRDSIQSGHMTITYNPELRVYHIGEDLGDYQFRDDNNRVGEYANVRQVKWLGDVPRDTLTQSTRNSLGSTLTLFSLSKPVMSELLAVLHGDVPESPESPDDDEALVQLKDQTIDQSHELIKDKIQSLLPDEMEQLVAALLRGMGYRTRVSPKGPDRGVDVFASPDGLGLTQPRIKVEVKHRSGSMGSPAIRGFLGALRDGDSGLFVSTGGFSREARYEAERATVPLTLIDIDDLANLIVIHYEQFDVEGKTLLPLVKIYWPAE</sequence>
<reference evidence="3" key="1">
    <citation type="journal article" date="2019" name="Int. J. Syst. Evol. Microbiol.">
        <title>The Global Catalogue of Microorganisms (GCM) 10K type strain sequencing project: providing services to taxonomists for standard genome sequencing and annotation.</title>
        <authorList>
            <consortium name="The Broad Institute Genomics Platform"/>
            <consortium name="The Broad Institute Genome Sequencing Center for Infectious Disease"/>
            <person name="Wu L."/>
            <person name="Ma J."/>
        </authorList>
    </citation>
    <scope>NUCLEOTIDE SEQUENCE [LARGE SCALE GENOMIC DNA]</scope>
    <source>
        <strain evidence="3">JCM 17805</strain>
    </source>
</reference>
<dbReference type="EMBL" id="BAABFL010000414">
    <property type="protein sequence ID" value="GAA4650682.1"/>
    <property type="molecule type" value="Genomic_DNA"/>
</dbReference>
<organism evidence="2 3">
    <name type="scientific">Kistimonas scapharcae</name>
    <dbReference type="NCBI Taxonomy" id="1036133"/>
    <lineage>
        <taxon>Bacteria</taxon>
        <taxon>Pseudomonadati</taxon>
        <taxon>Pseudomonadota</taxon>
        <taxon>Gammaproteobacteria</taxon>
        <taxon>Oceanospirillales</taxon>
        <taxon>Endozoicomonadaceae</taxon>
        <taxon>Kistimonas</taxon>
    </lineage>
</organism>
<proteinExistence type="predicted"/>
<keyword evidence="2" id="KW-0378">Hydrolase</keyword>
<dbReference type="PANTHER" id="PTHR30015:SF7">
    <property type="entry name" value="TYPE IV METHYL-DIRECTED RESTRICTION ENZYME ECOKMRR"/>
    <property type="match status" value="1"/>
</dbReference>
<dbReference type="InterPro" id="IPR052906">
    <property type="entry name" value="Type_IV_Methyl-Rstrct_Enzyme"/>
</dbReference>
<feature type="domain" description="Restriction endonuclease type IV Mrr" evidence="1">
    <location>
        <begin position="185"/>
        <end position="298"/>
    </location>
</feature>
<gene>
    <name evidence="2" type="ORF">GCM10023116_29650</name>
</gene>
<dbReference type="PANTHER" id="PTHR30015">
    <property type="entry name" value="MRR RESTRICTION SYSTEM PROTEIN"/>
    <property type="match status" value="1"/>
</dbReference>
<keyword evidence="3" id="KW-1185">Reference proteome</keyword>
<dbReference type="InterPro" id="IPR011335">
    <property type="entry name" value="Restrct_endonuc-II-like"/>
</dbReference>
<keyword evidence="2" id="KW-0255">Endonuclease</keyword>
<dbReference type="InterPro" id="IPR016984">
    <property type="entry name" value="UCP031853"/>
</dbReference>
<keyword evidence="2" id="KW-0540">Nuclease</keyword>
<dbReference type="Proteomes" id="UP001500604">
    <property type="component" value="Unassembled WGS sequence"/>
</dbReference>
<dbReference type="PIRSF" id="PIRSF031853">
    <property type="entry name" value="UPC031853"/>
    <property type="match status" value="1"/>
</dbReference>
<evidence type="ECO:0000313" key="3">
    <source>
        <dbReference type="Proteomes" id="UP001500604"/>
    </source>
</evidence>
<protein>
    <submittedName>
        <fullName evidence="2">Restriction endonuclease</fullName>
    </submittedName>
</protein>
<dbReference type="GO" id="GO:0004519">
    <property type="term" value="F:endonuclease activity"/>
    <property type="evidence" value="ECO:0007669"/>
    <property type="project" value="UniProtKB-KW"/>
</dbReference>
<dbReference type="Gene3D" id="3.40.1350.10">
    <property type="match status" value="1"/>
</dbReference>
<dbReference type="SUPFAM" id="SSF52980">
    <property type="entry name" value="Restriction endonuclease-like"/>
    <property type="match status" value="1"/>
</dbReference>
<dbReference type="InterPro" id="IPR007560">
    <property type="entry name" value="Restrct_endonuc_IV_Mrr"/>
</dbReference>
<comment type="caution">
    <text evidence="2">The sequence shown here is derived from an EMBL/GenBank/DDBJ whole genome shotgun (WGS) entry which is preliminary data.</text>
</comment>
<dbReference type="Pfam" id="PF04471">
    <property type="entry name" value="Mrr_cat"/>
    <property type="match status" value="1"/>
</dbReference>